<evidence type="ECO:0000256" key="3">
    <source>
        <dbReference type="ARBA" id="ARBA00022989"/>
    </source>
</evidence>
<protein>
    <submittedName>
        <fullName evidence="5">Uncharacterized protein</fullName>
    </submittedName>
</protein>
<organism evidence="5 6">
    <name type="scientific">Podospora didyma</name>
    <dbReference type="NCBI Taxonomy" id="330526"/>
    <lineage>
        <taxon>Eukaryota</taxon>
        <taxon>Fungi</taxon>
        <taxon>Dikarya</taxon>
        <taxon>Ascomycota</taxon>
        <taxon>Pezizomycotina</taxon>
        <taxon>Sordariomycetes</taxon>
        <taxon>Sordariomycetidae</taxon>
        <taxon>Sordariales</taxon>
        <taxon>Podosporaceae</taxon>
        <taxon>Podospora</taxon>
    </lineage>
</organism>
<gene>
    <name evidence="5" type="ORF">B0H63DRAFT_456129</name>
</gene>
<dbReference type="GO" id="GO:0016020">
    <property type="term" value="C:membrane"/>
    <property type="evidence" value="ECO:0007669"/>
    <property type="project" value="UniProtKB-SubCell"/>
</dbReference>
<keyword evidence="2" id="KW-0812">Transmembrane</keyword>
<name>A0AAE0JXZ9_9PEZI</name>
<dbReference type="AlphaFoldDB" id="A0AAE0JXZ9"/>
<proteinExistence type="predicted"/>
<sequence>MEAFRRARSLQSGVLNSSFVALSKSSSWESCLAASSSAAILYLLLHMPPRSVPQLFGGVTGSINPCIVIGQLLGIFWVPESPWWLAQEDRMEEAQIALRQLASERVDTQRRLNFIVKTIEGERELQMCTGSTFGACFQGVNLRRTEISVGIYCIQVLSDSS</sequence>
<dbReference type="InterPro" id="IPR050360">
    <property type="entry name" value="MFS_Sugar_Transporters"/>
</dbReference>
<reference evidence="5" key="2">
    <citation type="submission" date="2023-06" db="EMBL/GenBank/DDBJ databases">
        <authorList>
            <consortium name="Lawrence Berkeley National Laboratory"/>
            <person name="Haridas S."/>
            <person name="Hensen N."/>
            <person name="Bonometti L."/>
            <person name="Westerberg I."/>
            <person name="Brannstrom I.O."/>
            <person name="Guillou S."/>
            <person name="Cros-Aarteil S."/>
            <person name="Calhoun S."/>
            <person name="Kuo A."/>
            <person name="Mondo S."/>
            <person name="Pangilinan J."/>
            <person name="Riley R."/>
            <person name="LaButti K."/>
            <person name="Andreopoulos B."/>
            <person name="Lipzen A."/>
            <person name="Chen C."/>
            <person name="Yanf M."/>
            <person name="Daum C."/>
            <person name="Ng V."/>
            <person name="Clum A."/>
            <person name="Steindorff A."/>
            <person name="Ohm R."/>
            <person name="Martin F."/>
            <person name="Silar P."/>
            <person name="Natvig D."/>
            <person name="Lalanne C."/>
            <person name="Gautier V."/>
            <person name="Ament-velasquez S.L."/>
            <person name="Kruys A."/>
            <person name="Hutchinson M.I."/>
            <person name="Powell A.J."/>
            <person name="Barry K."/>
            <person name="Miller A.N."/>
            <person name="Grigoriev I.V."/>
            <person name="Debuchy R."/>
            <person name="Gladieux P."/>
            <person name="Thoren M.H."/>
            <person name="Johannesson H."/>
        </authorList>
    </citation>
    <scope>NUCLEOTIDE SEQUENCE</scope>
    <source>
        <strain evidence="5">CBS 232.78</strain>
    </source>
</reference>
<dbReference type="PANTHER" id="PTHR48022">
    <property type="entry name" value="PLASTIDIC GLUCOSE TRANSPORTER 4"/>
    <property type="match status" value="1"/>
</dbReference>
<evidence type="ECO:0000256" key="2">
    <source>
        <dbReference type="ARBA" id="ARBA00022692"/>
    </source>
</evidence>
<evidence type="ECO:0000256" key="1">
    <source>
        <dbReference type="ARBA" id="ARBA00004141"/>
    </source>
</evidence>
<dbReference type="Gene3D" id="1.20.1250.20">
    <property type="entry name" value="MFS general substrate transporter like domains"/>
    <property type="match status" value="1"/>
</dbReference>
<comment type="caution">
    <text evidence="5">The sequence shown here is derived from an EMBL/GenBank/DDBJ whole genome shotgun (WGS) entry which is preliminary data.</text>
</comment>
<keyword evidence="6" id="KW-1185">Reference proteome</keyword>
<dbReference type="InterPro" id="IPR036259">
    <property type="entry name" value="MFS_trans_sf"/>
</dbReference>
<dbReference type="PANTHER" id="PTHR48022:SF83">
    <property type="entry name" value="MAJOR FACILITATOR SUPERFAMILY (MFS) PROFILE DOMAIN-CONTAINING PROTEIN"/>
    <property type="match status" value="1"/>
</dbReference>
<dbReference type="Pfam" id="PF00083">
    <property type="entry name" value="Sugar_tr"/>
    <property type="match status" value="1"/>
</dbReference>
<keyword evidence="4" id="KW-0472">Membrane</keyword>
<evidence type="ECO:0000313" key="6">
    <source>
        <dbReference type="Proteomes" id="UP001285441"/>
    </source>
</evidence>
<dbReference type="EMBL" id="JAULSW010000012">
    <property type="protein sequence ID" value="KAK3366423.1"/>
    <property type="molecule type" value="Genomic_DNA"/>
</dbReference>
<reference evidence="5" key="1">
    <citation type="journal article" date="2023" name="Mol. Phylogenet. Evol.">
        <title>Genome-scale phylogeny and comparative genomics of the fungal order Sordariales.</title>
        <authorList>
            <person name="Hensen N."/>
            <person name="Bonometti L."/>
            <person name="Westerberg I."/>
            <person name="Brannstrom I.O."/>
            <person name="Guillou S."/>
            <person name="Cros-Aarteil S."/>
            <person name="Calhoun S."/>
            <person name="Haridas S."/>
            <person name="Kuo A."/>
            <person name="Mondo S."/>
            <person name="Pangilinan J."/>
            <person name="Riley R."/>
            <person name="LaButti K."/>
            <person name="Andreopoulos B."/>
            <person name="Lipzen A."/>
            <person name="Chen C."/>
            <person name="Yan M."/>
            <person name="Daum C."/>
            <person name="Ng V."/>
            <person name="Clum A."/>
            <person name="Steindorff A."/>
            <person name="Ohm R.A."/>
            <person name="Martin F."/>
            <person name="Silar P."/>
            <person name="Natvig D.O."/>
            <person name="Lalanne C."/>
            <person name="Gautier V."/>
            <person name="Ament-Velasquez S.L."/>
            <person name="Kruys A."/>
            <person name="Hutchinson M.I."/>
            <person name="Powell A.J."/>
            <person name="Barry K."/>
            <person name="Miller A.N."/>
            <person name="Grigoriev I.V."/>
            <person name="Debuchy R."/>
            <person name="Gladieux P."/>
            <person name="Hiltunen Thoren M."/>
            <person name="Johannesson H."/>
        </authorList>
    </citation>
    <scope>NUCLEOTIDE SEQUENCE</scope>
    <source>
        <strain evidence="5">CBS 232.78</strain>
    </source>
</reference>
<accession>A0AAE0JXZ9</accession>
<dbReference type="Proteomes" id="UP001285441">
    <property type="component" value="Unassembled WGS sequence"/>
</dbReference>
<comment type="subcellular location">
    <subcellularLocation>
        <location evidence="1">Membrane</location>
        <topology evidence="1">Multi-pass membrane protein</topology>
    </subcellularLocation>
</comment>
<evidence type="ECO:0000256" key="4">
    <source>
        <dbReference type="ARBA" id="ARBA00023136"/>
    </source>
</evidence>
<dbReference type="InterPro" id="IPR005828">
    <property type="entry name" value="MFS_sugar_transport-like"/>
</dbReference>
<evidence type="ECO:0000313" key="5">
    <source>
        <dbReference type="EMBL" id="KAK3366423.1"/>
    </source>
</evidence>
<dbReference type="GO" id="GO:0005351">
    <property type="term" value="F:carbohydrate:proton symporter activity"/>
    <property type="evidence" value="ECO:0007669"/>
    <property type="project" value="TreeGrafter"/>
</dbReference>
<keyword evidence="3" id="KW-1133">Transmembrane helix</keyword>